<accession>A0A7I8K3P1</accession>
<dbReference type="PANTHER" id="PTHR20932:SF36">
    <property type="entry name" value="OS03G0110600 PROTEIN"/>
    <property type="match status" value="1"/>
</dbReference>
<dbReference type="Proteomes" id="UP000663760">
    <property type="component" value="Chromosome 2"/>
</dbReference>
<feature type="domain" description="LysM" evidence="2">
    <location>
        <begin position="57"/>
        <end position="101"/>
    </location>
</feature>
<sequence>MQVDGSTRRGSFPLLLPEDLVADGFPSSSSCSSSSSSSLLSSSSSSSVGPTAHLNYIEHRVSKMDTLAGVAIKYGVEVADIKRMNSLVTDLQMFALKSLKIPLPGRHPPSPITSNSPACNRDQNMGQQPHANFLESLRSHQVKAPQRRVSLAMSSLLGYYGLSSPENDPKGEGTEMAVYGAQISEPSYNSHQRSRSLVNGFLLENGHSVQGAAIVEATENCETDRSGSEKPVRRRQKIDVESPELSLKEDSDGAFSGKTEKSLAPRPKSINRLDFDSGFLAASPMGDSILANGVKKSSSTSNLLESEGSSSMWLTSKWAMKPDATSKPLFDGLPRPITFRRNKAAMD</sequence>
<gene>
    <name evidence="3" type="ORF">SI8410_02002476</name>
</gene>
<dbReference type="AlphaFoldDB" id="A0A7I8K3P1"/>
<dbReference type="EMBL" id="LR746265">
    <property type="protein sequence ID" value="CAA7391104.1"/>
    <property type="molecule type" value="Genomic_DNA"/>
</dbReference>
<evidence type="ECO:0000313" key="4">
    <source>
        <dbReference type="Proteomes" id="UP000663760"/>
    </source>
</evidence>
<dbReference type="InterPro" id="IPR045030">
    <property type="entry name" value="LYSM1-4"/>
</dbReference>
<protein>
    <recommendedName>
        <fullName evidence="2">LysM domain-containing protein</fullName>
    </recommendedName>
</protein>
<feature type="region of interest" description="Disordered" evidence="1">
    <location>
        <begin position="105"/>
        <end position="127"/>
    </location>
</feature>
<organism evidence="3 4">
    <name type="scientific">Spirodela intermedia</name>
    <name type="common">Intermediate duckweed</name>
    <dbReference type="NCBI Taxonomy" id="51605"/>
    <lineage>
        <taxon>Eukaryota</taxon>
        <taxon>Viridiplantae</taxon>
        <taxon>Streptophyta</taxon>
        <taxon>Embryophyta</taxon>
        <taxon>Tracheophyta</taxon>
        <taxon>Spermatophyta</taxon>
        <taxon>Magnoliopsida</taxon>
        <taxon>Liliopsida</taxon>
        <taxon>Araceae</taxon>
        <taxon>Lemnoideae</taxon>
        <taxon>Spirodela</taxon>
    </lineage>
</organism>
<dbReference type="Pfam" id="PF01476">
    <property type="entry name" value="LysM"/>
    <property type="match status" value="1"/>
</dbReference>
<evidence type="ECO:0000256" key="1">
    <source>
        <dbReference type="SAM" id="MobiDB-lite"/>
    </source>
</evidence>
<feature type="compositionally biased region" description="Polar residues" evidence="1">
    <location>
        <begin position="112"/>
        <end position="127"/>
    </location>
</feature>
<proteinExistence type="predicted"/>
<keyword evidence="4" id="KW-1185">Reference proteome</keyword>
<dbReference type="PANTHER" id="PTHR20932">
    <property type="entry name" value="LYSM AND PUTATIVE PEPTIDOGLYCAN-BINDING DOMAIN-CONTAINING PROTEIN"/>
    <property type="match status" value="1"/>
</dbReference>
<dbReference type="PROSITE" id="PS51782">
    <property type="entry name" value="LYSM"/>
    <property type="match status" value="1"/>
</dbReference>
<dbReference type="Gene3D" id="3.10.350.10">
    <property type="entry name" value="LysM domain"/>
    <property type="match status" value="1"/>
</dbReference>
<dbReference type="SUPFAM" id="SSF54106">
    <property type="entry name" value="LysM domain"/>
    <property type="match status" value="1"/>
</dbReference>
<evidence type="ECO:0000313" key="3">
    <source>
        <dbReference type="EMBL" id="CAA7391104.1"/>
    </source>
</evidence>
<reference evidence="3" key="1">
    <citation type="submission" date="2020-02" db="EMBL/GenBank/DDBJ databases">
        <authorList>
            <person name="Scholz U."/>
            <person name="Mascher M."/>
            <person name="Fiebig A."/>
        </authorList>
    </citation>
    <scope>NUCLEOTIDE SEQUENCE</scope>
</reference>
<dbReference type="OrthoDB" id="538216at2759"/>
<feature type="compositionally biased region" description="Basic and acidic residues" evidence="1">
    <location>
        <begin position="222"/>
        <end position="231"/>
    </location>
</feature>
<dbReference type="InterPro" id="IPR018392">
    <property type="entry name" value="LysM"/>
</dbReference>
<name>A0A7I8K3P1_SPIIN</name>
<feature type="region of interest" description="Disordered" evidence="1">
    <location>
        <begin position="220"/>
        <end position="264"/>
    </location>
</feature>
<dbReference type="InterPro" id="IPR036779">
    <property type="entry name" value="LysM_dom_sf"/>
</dbReference>
<dbReference type="CDD" id="cd00118">
    <property type="entry name" value="LysM"/>
    <property type="match status" value="1"/>
</dbReference>
<evidence type="ECO:0000259" key="2">
    <source>
        <dbReference type="PROSITE" id="PS51782"/>
    </source>
</evidence>